<comment type="caution">
    <text evidence="3">The sequence shown here is derived from an EMBL/GenBank/DDBJ whole genome shotgun (WGS) entry which is preliminary data.</text>
</comment>
<feature type="compositionally biased region" description="Acidic residues" evidence="1">
    <location>
        <begin position="10"/>
        <end position="29"/>
    </location>
</feature>
<proteinExistence type="predicted"/>
<evidence type="ECO:0000256" key="1">
    <source>
        <dbReference type="SAM" id="MobiDB-lite"/>
    </source>
</evidence>
<evidence type="ECO:0000313" key="4">
    <source>
        <dbReference type="Proteomes" id="UP000306420"/>
    </source>
</evidence>
<organism evidence="3 4">
    <name type="scientific">Ruoffia tabacinasalis</name>
    <dbReference type="NCBI Taxonomy" id="87458"/>
    <lineage>
        <taxon>Bacteria</taxon>
        <taxon>Bacillati</taxon>
        <taxon>Bacillota</taxon>
        <taxon>Bacilli</taxon>
        <taxon>Lactobacillales</taxon>
        <taxon>Aerococcaceae</taxon>
        <taxon>Ruoffia</taxon>
    </lineage>
</organism>
<feature type="region of interest" description="Disordered" evidence="1">
    <location>
        <begin position="1"/>
        <end position="29"/>
    </location>
</feature>
<keyword evidence="2" id="KW-0812">Transmembrane</keyword>
<reference evidence="3 4" key="1">
    <citation type="submission" date="2019-05" db="EMBL/GenBank/DDBJ databases">
        <title>The metagenome of a microbial culture collection derived from dairy environment covers the genomic content of the human microbiome.</title>
        <authorList>
            <person name="Roder T."/>
            <person name="Wuthrich D."/>
            <person name="Sattari Z."/>
            <person name="Von Ah U."/>
            <person name="Bar C."/>
            <person name="Ronchi F."/>
            <person name="Macpherson A.J."/>
            <person name="Ganal-Vonarburg S.C."/>
            <person name="Bruggmann R."/>
            <person name="Vergeres G."/>
        </authorList>
    </citation>
    <scope>NUCLEOTIDE SEQUENCE [LARGE SCALE GENOMIC DNA]</scope>
    <source>
        <strain evidence="3 4">FAM 24227</strain>
    </source>
</reference>
<evidence type="ECO:0000313" key="3">
    <source>
        <dbReference type="EMBL" id="TLQ40382.1"/>
    </source>
</evidence>
<feature type="transmembrane region" description="Helical" evidence="2">
    <location>
        <begin position="239"/>
        <end position="256"/>
    </location>
</feature>
<name>A0A5R9DUZ5_9LACT</name>
<keyword evidence="2" id="KW-1133">Transmembrane helix</keyword>
<sequence length="267" mass="29819">MSEDNKKEFEEQDVEVTNDEITEESVETTEETEAVIVEETQEKNVIAGIKESQFAELTNKNKQFMLSVDKKLSDQLHYEVQERVYAEMVDTLLDGQINSQTARQIYGTPTETANLIMEQEFPNPENAPVEKSPDWQIALDGGLMLGSLFTFITGISMLNADAGTTSAFMGLTTLIINYIVAGIAMLVTSKVMPDLDAPKGERRLWRYFGVSIAAMFGWFLIVSISAVLLPPVLNPVFEPMTYIIIAAITFGLRFLLKRQLNIQGGVF</sequence>
<dbReference type="InterPro" id="IPR009214">
    <property type="entry name" value="DUF1129"/>
</dbReference>
<feature type="transmembrane region" description="Helical" evidence="2">
    <location>
        <begin position="166"/>
        <end position="187"/>
    </location>
</feature>
<evidence type="ECO:0000256" key="2">
    <source>
        <dbReference type="SAM" id="Phobius"/>
    </source>
</evidence>
<dbReference type="PIRSF" id="PIRSF033111">
    <property type="entry name" value="UCP033111"/>
    <property type="match status" value="1"/>
</dbReference>
<accession>A0A5R9DUZ5</accession>
<protein>
    <submittedName>
        <fullName evidence="3">DUF1129 domain-containing protein</fullName>
    </submittedName>
</protein>
<dbReference type="AlphaFoldDB" id="A0A5R9DUZ5"/>
<feature type="transmembrane region" description="Helical" evidence="2">
    <location>
        <begin position="207"/>
        <end position="233"/>
    </location>
</feature>
<gene>
    <name evidence="3" type="ORF">FEZ33_08325</name>
</gene>
<keyword evidence="2" id="KW-0472">Membrane</keyword>
<dbReference type="OrthoDB" id="2360056at2"/>
<dbReference type="RefSeq" id="WP_138404948.1">
    <property type="nucleotide sequence ID" value="NZ_VBSP01000030.1"/>
</dbReference>
<feature type="transmembrane region" description="Helical" evidence="2">
    <location>
        <begin position="141"/>
        <end position="160"/>
    </location>
</feature>
<dbReference type="Proteomes" id="UP000306420">
    <property type="component" value="Unassembled WGS sequence"/>
</dbReference>
<dbReference type="Pfam" id="PF06570">
    <property type="entry name" value="DUF1129"/>
    <property type="match status" value="1"/>
</dbReference>
<dbReference type="EMBL" id="VBSP01000030">
    <property type="protein sequence ID" value="TLQ40382.1"/>
    <property type="molecule type" value="Genomic_DNA"/>
</dbReference>